<name>A0AB35BYT2_9GAMM</name>
<evidence type="ECO:0000313" key="12">
    <source>
        <dbReference type="EMBL" id="MBS7824876.1"/>
    </source>
</evidence>
<dbReference type="RefSeq" id="WP_213404061.1">
    <property type="nucleotide sequence ID" value="NZ_JAGIBT010000006.1"/>
</dbReference>
<keyword evidence="9 11" id="KW-0704">Schiff base</keyword>
<evidence type="ECO:0000313" key="13">
    <source>
        <dbReference type="Proteomes" id="UP000680020"/>
    </source>
</evidence>
<feature type="active site" description="Schiff-base intermediate with substrate" evidence="11">
    <location>
        <position position="139"/>
    </location>
</feature>
<dbReference type="AlphaFoldDB" id="A0AB35BYT2"/>
<keyword evidence="7 11" id="KW-0808">Transferase</keyword>
<keyword evidence="6 11" id="KW-0963">Cytoplasm</keyword>
<evidence type="ECO:0000256" key="2">
    <source>
        <dbReference type="ARBA" id="ARBA00004496"/>
    </source>
</evidence>
<comment type="function">
    <text evidence="1 11">Transaldolase is important for the balance of metabolites in the pentose-phosphate pathway.</text>
</comment>
<dbReference type="GO" id="GO:0005737">
    <property type="term" value="C:cytoplasm"/>
    <property type="evidence" value="ECO:0007669"/>
    <property type="project" value="UniProtKB-SubCell"/>
</dbReference>
<evidence type="ECO:0000256" key="3">
    <source>
        <dbReference type="ARBA" id="ARBA00004857"/>
    </source>
</evidence>
<evidence type="ECO:0000256" key="11">
    <source>
        <dbReference type="HAMAP-Rule" id="MF_00493"/>
    </source>
</evidence>
<organism evidence="12 13">
    <name type="scientific">Wohlfahrtiimonas chitiniclastica</name>
    <dbReference type="NCBI Taxonomy" id="400946"/>
    <lineage>
        <taxon>Bacteria</taxon>
        <taxon>Pseudomonadati</taxon>
        <taxon>Pseudomonadota</taxon>
        <taxon>Gammaproteobacteria</taxon>
        <taxon>Cardiobacteriales</taxon>
        <taxon>Ignatzschineriaceae</taxon>
        <taxon>Wohlfahrtiimonas</taxon>
    </lineage>
</organism>
<reference evidence="12" key="1">
    <citation type="submission" date="2021-03" db="EMBL/GenBank/DDBJ databases">
        <title>Identification and antibiotic profiling of Wohlfahrtiimonas chitiniclastica, an underestimated human pathogen.</title>
        <authorList>
            <person name="Kopf A."/>
            <person name="Bunk B."/>
            <person name="Coldewey S."/>
            <person name="Gunzer F."/>
            <person name="Riedel T."/>
            <person name="Schroettner P."/>
        </authorList>
    </citation>
    <scope>NUCLEOTIDE SEQUENCE</scope>
    <source>
        <strain evidence="12">DSM 100917</strain>
    </source>
</reference>
<dbReference type="PANTHER" id="PTHR10683">
    <property type="entry name" value="TRANSALDOLASE"/>
    <property type="match status" value="1"/>
</dbReference>
<dbReference type="InterPro" id="IPR013785">
    <property type="entry name" value="Aldolase_TIM"/>
</dbReference>
<evidence type="ECO:0000256" key="9">
    <source>
        <dbReference type="ARBA" id="ARBA00023270"/>
    </source>
</evidence>
<dbReference type="PROSITE" id="PS00958">
    <property type="entry name" value="TRANSALDOLASE_2"/>
    <property type="match status" value="1"/>
</dbReference>
<evidence type="ECO:0000256" key="1">
    <source>
        <dbReference type="ARBA" id="ARBA00003518"/>
    </source>
</evidence>
<dbReference type="NCBIfam" id="NF002881">
    <property type="entry name" value="PRK03343.1"/>
    <property type="match status" value="1"/>
</dbReference>
<dbReference type="CDD" id="cd00955">
    <property type="entry name" value="Transaldolase_like"/>
    <property type="match status" value="1"/>
</dbReference>
<accession>A0AB35BYT2</accession>
<dbReference type="Pfam" id="PF00923">
    <property type="entry name" value="TAL_FSA"/>
    <property type="match status" value="1"/>
</dbReference>
<comment type="pathway">
    <text evidence="3 11">Carbohydrate degradation; pentose phosphate pathway; D-glyceraldehyde 3-phosphate and beta-D-fructose 6-phosphate from D-ribose 5-phosphate and D-xylulose 5-phosphate (non-oxidative stage): step 2/3.</text>
</comment>
<sequence length="361" mass="39514">MNPLEQLNQLGQSVWYDNISCEMLAAGGLLSTLIKEDDLRGVTSNPVIYDQAIRSGHYDQSIRDLQKASKSAETIFYDLAIADIQKACDLMLPVYQKTEGLDGYVSLEVSPNLAFDVIGTITEAKALWRRINRKNAMIKIPATIAGIEAMSHLISEGVNINMTLIFSIKRYLRVIEGYLSGLEARVATGRPIANVASVASFFISRIDAAIDPKLADIAPELQGTIAISNAKMAHAELLKHFGHARFDALSRKGGRIQRLLWASTGTKNPTYADTLYVDALIGAHTINTMPPATYAAYKDHGTPNVRLEDDLATAEANLRALSAHNIDLESVTQTLEKNGIEQFTAAFNAMMMTINEKLSTV</sequence>
<comment type="caution">
    <text evidence="12">The sequence shown here is derived from an EMBL/GenBank/DDBJ whole genome shotgun (WGS) entry which is preliminary data.</text>
</comment>
<comment type="subcellular location">
    <subcellularLocation>
        <location evidence="2 11">Cytoplasm</location>
    </subcellularLocation>
</comment>
<dbReference type="HAMAP" id="MF_00493">
    <property type="entry name" value="Transaldolase_2"/>
    <property type="match status" value="1"/>
</dbReference>
<dbReference type="NCBIfam" id="TIGR00876">
    <property type="entry name" value="tal_mycobact"/>
    <property type="match status" value="1"/>
</dbReference>
<dbReference type="GO" id="GO:0005975">
    <property type="term" value="P:carbohydrate metabolic process"/>
    <property type="evidence" value="ECO:0007669"/>
    <property type="project" value="InterPro"/>
</dbReference>
<protein>
    <recommendedName>
        <fullName evidence="5 11">Transaldolase</fullName>
        <ecNumber evidence="5 11">2.2.1.2</ecNumber>
    </recommendedName>
</protein>
<keyword evidence="8 11" id="KW-0570">Pentose shunt</keyword>
<comment type="similarity">
    <text evidence="4 11">Belongs to the transaldolase family. Type 2 subfamily.</text>
</comment>
<dbReference type="Proteomes" id="UP000680020">
    <property type="component" value="Unassembled WGS sequence"/>
</dbReference>
<dbReference type="InterPro" id="IPR001585">
    <property type="entry name" value="TAL/FSA"/>
</dbReference>
<dbReference type="SUPFAM" id="SSF51569">
    <property type="entry name" value="Aldolase"/>
    <property type="match status" value="1"/>
</dbReference>
<gene>
    <name evidence="11 12" type="primary">tal</name>
    <name evidence="12" type="ORF">J7561_06620</name>
</gene>
<dbReference type="GO" id="GO:0006098">
    <property type="term" value="P:pentose-phosphate shunt"/>
    <property type="evidence" value="ECO:0007669"/>
    <property type="project" value="UniProtKB-UniRule"/>
</dbReference>
<dbReference type="InterPro" id="IPR018225">
    <property type="entry name" value="Transaldolase_AS"/>
</dbReference>
<comment type="catalytic activity">
    <reaction evidence="10 11">
        <text>D-sedoheptulose 7-phosphate + D-glyceraldehyde 3-phosphate = D-erythrose 4-phosphate + beta-D-fructose 6-phosphate</text>
        <dbReference type="Rhea" id="RHEA:17053"/>
        <dbReference type="ChEBI" id="CHEBI:16897"/>
        <dbReference type="ChEBI" id="CHEBI:57483"/>
        <dbReference type="ChEBI" id="CHEBI:57634"/>
        <dbReference type="ChEBI" id="CHEBI:59776"/>
        <dbReference type="EC" id="2.2.1.2"/>
    </reaction>
</comment>
<proteinExistence type="inferred from homology"/>
<dbReference type="InterPro" id="IPR004732">
    <property type="entry name" value="Transaldolase_2"/>
</dbReference>
<dbReference type="PIRSF" id="PIRSF036915">
    <property type="entry name" value="Trnald_Bac_Plnt"/>
    <property type="match status" value="1"/>
</dbReference>
<evidence type="ECO:0000256" key="6">
    <source>
        <dbReference type="ARBA" id="ARBA00022490"/>
    </source>
</evidence>
<evidence type="ECO:0000256" key="5">
    <source>
        <dbReference type="ARBA" id="ARBA00013151"/>
    </source>
</evidence>
<evidence type="ECO:0000256" key="7">
    <source>
        <dbReference type="ARBA" id="ARBA00022679"/>
    </source>
</evidence>
<evidence type="ECO:0000256" key="8">
    <source>
        <dbReference type="ARBA" id="ARBA00023126"/>
    </source>
</evidence>
<dbReference type="EC" id="2.2.1.2" evidence="5 11"/>
<dbReference type="GO" id="GO:0004801">
    <property type="term" value="F:transaldolase activity"/>
    <property type="evidence" value="ECO:0007669"/>
    <property type="project" value="UniProtKB-UniRule"/>
</dbReference>
<dbReference type="EMBL" id="JAGIBU010000005">
    <property type="protein sequence ID" value="MBS7824876.1"/>
    <property type="molecule type" value="Genomic_DNA"/>
</dbReference>
<evidence type="ECO:0000256" key="10">
    <source>
        <dbReference type="ARBA" id="ARBA00048810"/>
    </source>
</evidence>
<dbReference type="PANTHER" id="PTHR10683:SF31">
    <property type="entry name" value="TRANSALDOLASE"/>
    <property type="match status" value="1"/>
</dbReference>
<evidence type="ECO:0000256" key="4">
    <source>
        <dbReference type="ARBA" id="ARBA00008426"/>
    </source>
</evidence>
<dbReference type="Gene3D" id="3.20.20.70">
    <property type="entry name" value="Aldolase class I"/>
    <property type="match status" value="1"/>
</dbReference>